<dbReference type="STRING" id="230819.A0A5C3KPF5"/>
<accession>A0A5C3KPF5</accession>
<keyword evidence="3" id="KW-1185">Reference proteome</keyword>
<evidence type="ECO:0000313" key="3">
    <source>
        <dbReference type="Proteomes" id="UP000307440"/>
    </source>
</evidence>
<organism evidence="2 3">
    <name type="scientific">Coprinopsis marcescibilis</name>
    <name type="common">Agaric fungus</name>
    <name type="synonym">Psathyrella marcescibilis</name>
    <dbReference type="NCBI Taxonomy" id="230819"/>
    <lineage>
        <taxon>Eukaryota</taxon>
        <taxon>Fungi</taxon>
        <taxon>Dikarya</taxon>
        <taxon>Basidiomycota</taxon>
        <taxon>Agaricomycotina</taxon>
        <taxon>Agaricomycetes</taxon>
        <taxon>Agaricomycetidae</taxon>
        <taxon>Agaricales</taxon>
        <taxon>Agaricineae</taxon>
        <taxon>Psathyrellaceae</taxon>
        <taxon>Coprinopsis</taxon>
    </lineage>
</organism>
<dbReference type="Pfam" id="PF13417">
    <property type="entry name" value="GST_N_3"/>
    <property type="match status" value="1"/>
</dbReference>
<dbReference type="PROSITE" id="PS50404">
    <property type="entry name" value="GST_NTER"/>
    <property type="match status" value="1"/>
</dbReference>
<name>A0A5C3KPF5_COPMA</name>
<gene>
    <name evidence="2" type="ORF">FA15DRAFT_644212</name>
</gene>
<sequence length="288" mass="33388">MFYTTRPLLLHSRRRLPIEARTKLAQDRITLFDIPFDVPGRALSPSVWKTRYSLNYKRIPFVTQWVDLVDVEPLCKSLGIATLSNRRFDNRQLYTLPVIYDPKSNHIVSDSMRIAQYLDEEYPDPEYPPLIKKGTEGLTQGFIHARELALAPVHQFVVPLVAQRLHLSPRSQEYFRRTREMWFKVGNLEEILPDGDTRVVEWGKVKAGMDLIDSWYRAVGGTEGQSQQGWIMGGQPCFSDFNVAAALRWMKSVWGESSPEWSDVKLWNEGRWARMLDDCKAYENGVHL</sequence>
<dbReference type="Pfam" id="PF22041">
    <property type="entry name" value="GST_C_7"/>
    <property type="match status" value="1"/>
</dbReference>
<dbReference type="InterPro" id="IPR004045">
    <property type="entry name" value="Glutathione_S-Trfase_N"/>
</dbReference>
<dbReference type="SUPFAM" id="SSF52833">
    <property type="entry name" value="Thioredoxin-like"/>
    <property type="match status" value="1"/>
</dbReference>
<evidence type="ECO:0000259" key="1">
    <source>
        <dbReference type="PROSITE" id="PS50404"/>
    </source>
</evidence>
<dbReference type="InterPro" id="IPR036249">
    <property type="entry name" value="Thioredoxin-like_sf"/>
</dbReference>
<reference evidence="2 3" key="1">
    <citation type="journal article" date="2019" name="Nat. Ecol. Evol.">
        <title>Megaphylogeny resolves global patterns of mushroom evolution.</title>
        <authorList>
            <person name="Varga T."/>
            <person name="Krizsan K."/>
            <person name="Foldi C."/>
            <person name="Dima B."/>
            <person name="Sanchez-Garcia M."/>
            <person name="Sanchez-Ramirez S."/>
            <person name="Szollosi G.J."/>
            <person name="Szarkandi J.G."/>
            <person name="Papp V."/>
            <person name="Albert L."/>
            <person name="Andreopoulos W."/>
            <person name="Angelini C."/>
            <person name="Antonin V."/>
            <person name="Barry K.W."/>
            <person name="Bougher N.L."/>
            <person name="Buchanan P."/>
            <person name="Buyck B."/>
            <person name="Bense V."/>
            <person name="Catcheside P."/>
            <person name="Chovatia M."/>
            <person name="Cooper J."/>
            <person name="Damon W."/>
            <person name="Desjardin D."/>
            <person name="Finy P."/>
            <person name="Geml J."/>
            <person name="Haridas S."/>
            <person name="Hughes K."/>
            <person name="Justo A."/>
            <person name="Karasinski D."/>
            <person name="Kautmanova I."/>
            <person name="Kiss B."/>
            <person name="Kocsube S."/>
            <person name="Kotiranta H."/>
            <person name="LaButti K.M."/>
            <person name="Lechner B.E."/>
            <person name="Liimatainen K."/>
            <person name="Lipzen A."/>
            <person name="Lukacs Z."/>
            <person name="Mihaltcheva S."/>
            <person name="Morgado L.N."/>
            <person name="Niskanen T."/>
            <person name="Noordeloos M.E."/>
            <person name="Ohm R.A."/>
            <person name="Ortiz-Santana B."/>
            <person name="Ovrebo C."/>
            <person name="Racz N."/>
            <person name="Riley R."/>
            <person name="Savchenko A."/>
            <person name="Shiryaev A."/>
            <person name="Soop K."/>
            <person name="Spirin V."/>
            <person name="Szebenyi C."/>
            <person name="Tomsovsky M."/>
            <person name="Tulloss R.E."/>
            <person name="Uehling J."/>
            <person name="Grigoriev I.V."/>
            <person name="Vagvolgyi C."/>
            <person name="Papp T."/>
            <person name="Martin F.M."/>
            <person name="Miettinen O."/>
            <person name="Hibbett D.S."/>
            <person name="Nagy L.G."/>
        </authorList>
    </citation>
    <scope>NUCLEOTIDE SEQUENCE [LARGE SCALE GENOMIC DNA]</scope>
    <source>
        <strain evidence="2 3">CBS 121175</strain>
    </source>
</reference>
<evidence type="ECO:0000313" key="2">
    <source>
        <dbReference type="EMBL" id="TFK22431.1"/>
    </source>
</evidence>
<dbReference type="AlphaFoldDB" id="A0A5C3KPF5"/>
<dbReference type="Proteomes" id="UP000307440">
    <property type="component" value="Unassembled WGS sequence"/>
</dbReference>
<dbReference type="OrthoDB" id="4951845at2759"/>
<dbReference type="Gene3D" id="1.20.1050.10">
    <property type="match status" value="1"/>
</dbReference>
<protein>
    <recommendedName>
        <fullName evidence="1">GST N-terminal domain-containing protein</fullName>
    </recommendedName>
</protein>
<dbReference type="EMBL" id="ML210241">
    <property type="protein sequence ID" value="TFK22431.1"/>
    <property type="molecule type" value="Genomic_DNA"/>
</dbReference>
<dbReference type="InterPro" id="IPR054416">
    <property type="entry name" value="GST_UstS-like_C"/>
</dbReference>
<feature type="domain" description="GST N-terminal" evidence="1">
    <location>
        <begin position="34"/>
        <end position="126"/>
    </location>
</feature>
<dbReference type="Gene3D" id="3.40.30.10">
    <property type="entry name" value="Glutaredoxin"/>
    <property type="match status" value="1"/>
</dbReference>
<proteinExistence type="predicted"/>